<feature type="compositionally biased region" description="Low complexity" evidence="1">
    <location>
        <begin position="62"/>
        <end position="73"/>
    </location>
</feature>
<feature type="transmembrane region" description="Helical" evidence="2">
    <location>
        <begin position="164"/>
        <end position="186"/>
    </location>
</feature>
<gene>
    <name evidence="3" type="ORF">FMM08_21510</name>
</gene>
<name>A0A5C8Z3F0_9ACTN</name>
<comment type="caution">
    <text evidence="3">The sequence shown here is derived from an EMBL/GenBank/DDBJ whole genome shotgun (WGS) entry which is preliminary data.</text>
</comment>
<protein>
    <recommendedName>
        <fullName evidence="5">DUF4190 domain-containing protein</fullName>
    </recommendedName>
</protein>
<feature type="compositionally biased region" description="Pro residues" evidence="1">
    <location>
        <begin position="35"/>
        <end position="52"/>
    </location>
</feature>
<keyword evidence="2" id="KW-0472">Membrane</keyword>
<feature type="region of interest" description="Disordered" evidence="1">
    <location>
        <begin position="1"/>
        <end position="83"/>
    </location>
</feature>
<evidence type="ECO:0000313" key="3">
    <source>
        <dbReference type="EMBL" id="TXR51721.1"/>
    </source>
</evidence>
<evidence type="ECO:0000256" key="1">
    <source>
        <dbReference type="SAM" id="MobiDB-lite"/>
    </source>
</evidence>
<proteinExistence type="predicted"/>
<dbReference type="Proteomes" id="UP000321234">
    <property type="component" value="Unassembled WGS sequence"/>
</dbReference>
<reference evidence="3 4" key="1">
    <citation type="submission" date="2019-07" db="EMBL/GenBank/DDBJ databases">
        <title>Quadrisphaera sp. strain DD2A genome sequencing and assembly.</title>
        <authorList>
            <person name="Kim I."/>
        </authorList>
    </citation>
    <scope>NUCLEOTIDE SEQUENCE [LARGE SCALE GENOMIC DNA]</scope>
    <source>
        <strain evidence="3 4">DD2A</strain>
    </source>
</reference>
<accession>A0A5C8Z3F0</accession>
<evidence type="ECO:0000256" key="2">
    <source>
        <dbReference type="SAM" id="Phobius"/>
    </source>
</evidence>
<organism evidence="3 4">
    <name type="scientific">Quadrisphaera setariae</name>
    <dbReference type="NCBI Taxonomy" id="2593304"/>
    <lineage>
        <taxon>Bacteria</taxon>
        <taxon>Bacillati</taxon>
        <taxon>Actinomycetota</taxon>
        <taxon>Actinomycetes</taxon>
        <taxon>Kineosporiales</taxon>
        <taxon>Kineosporiaceae</taxon>
        <taxon>Quadrisphaera</taxon>
    </lineage>
</organism>
<dbReference type="EMBL" id="VKAC01000018">
    <property type="protein sequence ID" value="TXR51721.1"/>
    <property type="molecule type" value="Genomic_DNA"/>
</dbReference>
<keyword evidence="2" id="KW-0812">Transmembrane</keyword>
<keyword evidence="4" id="KW-1185">Reference proteome</keyword>
<keyword evidence="2" id="KW-1133">Transmembrane helix</keyword>
<dbReference type="OrthoDB" id="4843733at2"/>
<dbReference type="AlphaFoldDB" id="A0A5C8Z3F0"/>
<evidence type="ECO:0008006" key="5">
    <source>
        <dbReference type="Google" id="ProtNLM"/>
    </source>
</evidence>
<dbReference type="RefSeq" id="WP_147928403.1">
    <property type="nucleotide sequence ID" value="NZ_VKAC01000018.1"/>
</dbReference>
<feature type="transmembrane region" description="Helical" evidence="2">
    <location>
        <begin position="112"/>
        <end position="137"/>
    </location>
</feature>
<sequence>MTQDPHRSSWDSPEGEQPVEPSVPGRDTGGWAQPSWPPQQPAPAPQPAPPASDGPYGGGQPTYGQAPGYGQPPAAYPPPGYGPPGYGQAPQGYGYAGVPASAAPRGQAPTSAIVLVVLSGLLVLTLFWTVVGLLYALPGVLSVVALSRSGSDPAGARRTTRTGWISFGVVTVVLGLLVVVGAVLLATYGGGGGTGAGTGTGVSV</sequence>
<evidence type="ECO:0000313" key="4">
    <source>
        <dbReference type="Proteomes" id="UP000321234"/>
    </source>
</evidence>